<gene>
    <name evidence="6" type="ORF">FYJ34_08835</name>
</gene>
<comment type="subcellular location">
    <subcellularLocation>
        <location evidence="1">Membrane</location>
        <topology evidence="1">Multi-pass membrane protein</topology>
    </subcellularLocation>
</comment>
<dbReference type="Pfam" id="PF01943">
    <property type="entry name" value="Polysacc_synt"/>
    <property type="match status" value="1"/>
</dbReference>
<dbReference type="CDD" id="cd13128">
    <property type="entry name" value="MATE_Wzx_like"/>
    <property type="match status" value="1"/>
</dbReference>
<feature type="transmembrane region" description="Helical" evidence="5">
    <location>
        <begin position="147"/>
        <end position="164"/>
    </location>
</feature>
<reference evidence="6 7" key="1">
    <citation type="submission" date="2019-08" db="EMBL/GenBank/DDBJ databases">
        <title>In-depth cultivation of the pig gut microbiome towards novel bacterial diversity and tailored functional studies.</title>
        <authorList>
            <person name="Wylensek D."/>
            <person name="Hitch T.C.A."/>
            <person name="Clavel T."/>
        </authorList>
    </citation>
    <scope>NUCLEOTIDE SEQUENCE [LARGE SCALE GENOMIC DNA]</scope>
    <source>
        <strain evidence="6 7">68-1-5</strain>
    </source>
</reference>
<feature type="transmembrane region" description="Helical" evidence="5">
    <location>
        <begin position="254"/>
        <end position="272"/>
    </location>
</feature>
<feature type="transmembrane region" description="Helical" evidence="5">
    <location>
        <begin position="12"/>
        <end position="31"/>
    </location>
</feature>
<feature type="transmembrane region" description="Helical" evidence="5">
    <location>
        <begin position="170"/>
        <end position="192"/>
    </location>
</feature>
<accession>A0A6N7V192</accession>
<feature type="transmembrane region" description="Helical" evidence="5">
    <location>
        <begin position="448"/>
        <end position="471"/>
    </location>
</feature>
<evidence type="ECO:0000313" key="6">
    <source>
        <dbReference type="EMBL" id="MSR94355.1"/>
    </source>
</evidence>
<feature type="transmembrane region" description="Helical" evidence="5">
    <location>
        <begin position="382"/>
        <end position="399"/>
    </location>
</feature>
<dbReference type="InterPro" id="IPR002797">
    <property type="entry name" value="Polysacc_synth"/>
</dbReference>
<dbReference type="PANTHER" id="PTHR43424:SF1">
    <property type="entry name" value="LOCUS PUTATIVE PROTEIN 1-RELATED"/>
    <property type="match status" value="1"/>
</dbReference>
<dbReference type="RefSeq" id="WP_154477963.1">
    <property type="nucleotide sequence ID" value="NZ_VULY01000018.1"/>
</dbReference>
<feature type="transmembrane region" description="Helical" evidence="5">
    <location>
        <begin position="114"/>
        <end position="135"/>
    </location>
</feature>
<keyword evidence="7" id="KW-1185">Reference proteome</keyword>
<keyword evidence="3 5" id="KW-1133">Transmembrane helix</keyword>
<evidence type="ECO:0000256" key="3">
    <source>
        <dbReference type="ARBA" id="ARBA00022989"/>
    </source>
</evidence>
<evidence type="ECO:0000256" key="5">
    <source>
        <dbReference type="SAM" id="Phobius"/>
    </source>
</evidence>
<dbReference type="EMBL" id="VULY01000018">
    <property type="protein sequence ID" value="MSR94355.1"/>
    <property type="molecule type" value="Genomic_DNA"/>
</dbReference>
<dbReference type="Proteomes" id="UP000434409">
    <property type="component" value="Unassembled WGS sequence"/>
</dbReference>
<organism evidence="6 7">
    <name type="scientific">Suipraeoptans intestinalis</name>
    <dbReference type="NCBI Taxonomy" id="2606628"/>
    <lineage>
        <taxon>Bacteria</taxon>
        <taxon>Bacillati</taxon>
        <taxon>Bacillota</taxon>
        <taxon>Clostridia</taxon>
        <taxon>Lachnospirales</taxon>
        <taxon>Lachnospiraceae</taxon>
        <taxon>Suipraeoptans</taxon>
    </lineage>
</organism>
<keyword evidence="4 5" id="KW-0472">Membrane</keyword>
<proteinExistence type="predicted"/>
<protein>
    <submittedName>
        <fullName evidence="6">Flippase</fullName>
    </submittedName>
</protein>
<feature type="transmembrane region" description="Helical" evidence="5">
    <location>
        <begin position="213"/>
        <end position="234"/>
    </location>
</feature>
<feature type="transmembrane region" description="Helical" evidence="5">
    <location>
        <begin position="420"/>
        <end position="442"/>
    </location>
</feature>
<feature type="transmembrane region" description="Helical" evidence="5">
    <location>
        <begin position="293"/>
        <end position="318"/>
    </location>
</feature>
<evidence type="ECO:0000256" key="2">
    <source>
        <dbReference type="ARBA" id="ARBA00022692"/>
    </source>
</evidence>
<evidence type="ECO:0000256" key="4">
    <source>
        <dbReference type="ARBA" id="ARBA00023136"/>
    </source>
</evidence>
<comment type="caution">
    <text evidence="6">The sequence shown here is derived from an EMBL/GenBank/DDBJ whole genome shotgun (WGS) entry which is preliminary data.</text>
</comment>
<name>A0A6N7V192_9FIRM</name>
<dbReference type="InterPro" id="IPR052556">
    <property type="entry name" value="PolySynth_Transporter"/>
</dbReference>
<keyword evidence="2 5" id="KW-0812">Transmembrane</keyword>
<sequence>MKKASIKVNFIMNSLLSISSFLFPMITFPYISRVLLASGTGRINFATSIVNYVLTLSMLGIPLYGVKACAVDRKDRKKLSQTVLELLVLNGIAGGAGLLVLLGATLLVKEFRAQWELIAVMSLLVPLNIIGAEWFYRGMEEYTYISLRNMGFKLIGVLLMFLLVHDKQDVLAYGGILVLAGAGSYLLNFIRLRRYVRFGGLQRLDLKRHIRPVLSFFVLSVSWTIYTNTDVIMLGMLQGETAVGYYSASLRIKAIILGIVSALSGVLLPRVVHFFAEKRYEEAVGMIRKNASFVLLSSLYFIGFIIINAREVILLLAGKGYLPAIPVIQVTILMVLLVGYSSLLGTNVLISLGRERITILASFVGIGVNVILNAYLIPRYSALGAGAATVVGECCMILCEMVCIGKEIRTYFDRGNCKKTLLAFFVSAAAALLLKGGLSGFLSERQEIWRLLVYLLLAGSCYTFLYLALLYRLREEMVWNQGRRLLKKLRKKERKHR</sequence>
<dbReference type="PANTHER" id="PTHR43424">
    <property type="entry name" value="LOCUS PUTATIVE PROTEIN 1-RELATED"/>
    <property type="match status" value="1"/>
</dbReference>
<evidence type="ECO:0000256" key="1">
    <source>
        <dbReference type="ARBA" id="ARBA00004141"/>
    </source>
</evidence>
<feature type="transmembrane region" description="Helical" evidence="5">
    <location>
        <begin position="87"/>
        <end position="108"/>
    </location>
</feature>
<feature type="transmembrane region" description="Helical" evidence="5">
    <location>
        <begin position="43"/>
        <end position="66"/>
    </location>
</feature>
<feature type="transmembrane region" description="Helical" evidence="5">
    <location>
        <begin position="357"/>
        <end position="376"/>
    </location>
</feature>
<dbReference type="GO" id="GO:0016020">
    <property type="term" value="C:membrane"/>
    <property type="evidence" value="ECO:0007669"/>
    <property type="project" value="UniProtKB-SubCell"/>
</dbReference>
<dbReference type="AlphaFoldDB" id="A0A6N7V192"/>
<feature type="transmembrane region" description="Helical" evidence="5">
    <location>
        <begin position="324"/>
        <end position="345"/>
    </location>
</feature>
<evidence type="ECO:0000313" key="7">
    <source>
        <dbReference type="Proteomes" id="UP000434409"/>
    </source>
</evidence>